<dbReference type="InterPro" id="IPR049475">
    <property type="entry name" value="Mann_GBD_bact"/>
</dbReference>
<protein>
    <submittedName>
        <fullName evidence="5">Uncharacterized protein</fullName>
    </submittedName>
</protein>
<evidence type="ECO:0000313" key="6">
    <source>
        <dbReference type="Proteomes" id="UP000070299"/>
    </source>
</evidence>
<dbReference type="OrthoDB" id="5694345at2"/>
<keyword evidence="6" id="KW-1185">Reference proteome</keyword>
<dbReference type="EMBL" id="LSNE01000009">
    <property type="protein sequence ID" value="KXI27781.1"/>
    <property type="molecule type" value="Genomic_DNA"/>
</dbReference>
<name>A0A148KNC1_9ALTE</name>
<dbReference type="GO" id="GO:0000272">
    <property type="term" value="P:polysaccharide catabolic process"/>
    <property type="evidence" value="ECO:0007669"/>
    <property type="project" value="InterPro"/>
</dbReference>
<dbReference type="Gene3D" id="2.60.120.260">
    <property type="entry name" value="Galactose-binding domain-like"/>
    <property type="match status" value="3"/>
</dbReference>
<feature type="domain" description="Glycoside hydrolase family 5" evidence="3">
    <location>
        <begin position="75"/>
        <end position="300"/>
    </location>
</feature>
<accession>A0A148KNC1</accession>
<dbReference type="Pfam" id="PF00150">
    <property type="entry name" value="Cellulase"/>
    <property type="match status" value="1"/>
</dbReference>
<evidence type="ECO:0000256" key="2">
    <source>
        <dbReference type="ARBA" id="ARBA00023295"/>
    </source>
</evidence>
<dbReference type="RefSeq" id="WP_068379295.1">
    <property type="nucleotide sequence ID" value="NZ_LSNE01000009.1"/>
</dbReference>
<dbReference type="PROSITE" id="PS51257">
    <property type="entry name" value="PROKAR_LIPOPROTEIN"/>
    <property type="match status" value="1"/>
</dbReference>
<dbReference type="GO" id="GO:0004553">
    <property type="term" value="F:hydrolase activity, hydrolyzing O-glycosyl compounds"/>
    <property type="evidence" value="ECO:0007669"/>
    <property type="project" value="InterPro"/>
</dbReference>
<gene>
    <name evidence="5" type="ORF">AX660_19785</name>
</gene>
<evidence type="ECO:0000313" key="5">
    <source>
        <dbReference type="EMBL" id="KXI27781.1"/>
    </source>
</evidence>
<keyword evidence="2" id="KW-0326">Glycosidase</keyword>
<sequence>MKNSMSKRSKISKQLGYLPLVMAGLILAGCGSSELLDKDADIDTLIPEPPVELPNRPSPSENAAVIATSSTQIFDASTNAILLRGVNLQYGDNPEVRIAGIAAIKETGANVVRLQLRASTTAEQLEAALDRIVANGMIAMPMLWEGEGEITCTESSEFIEKYTQELWFDRWIDVLVKDKYQPHLMINIANEWGPMNVWDANSVGYAEYIDVYKAIIREFRSIGFRVPLVIDAPHCGQDYNAFLADRALELQAADVESNIVLSVHAYGAQWNSSNKIVSATDLLSKTGVPFIIGEFGGSGVFGATSIDHADLITKGVGDKALVFNLPWVTTEDKSAYSFNLETPMDMQGVTLSADIYTPVRYVEEGHLGVQMYLRDGSDRYASFGVLQANDSDLKGNAWTHITYAIDSMSDLAGYADEGFDIADVSKIGLEIMANGKAVNYVGDIKLDNLKLQSGGVTPPMYLAEFSAEKEGWAVAWTGGTIETRDTALAISQDWTSNNQLAMTVGGGVANLDTSAPLTISAKVFIPAEYAGETNFFFKFFIQHGDGWAWVDTGQKSYSDIAVGEWNDITFENVDFTAAGAIQVLGIQLGGITTAKTEPLLLDSVTVLGAGQSLGGAAPPSYHAKFVGDAEGWGKDWTGGTSVSVDSDNLVITQDWTQGDQFAVFVGGGNTDIDTSGLLTAKMNIFIPADYANESGIYFKIYVNHGDSWAWGQTSDKGFADITPGEWNEITFEGVDWTSFGALKKLGIQFGGVTTAHGDPILVDYVAILEEGQSMDGGGAQLGQLVVYSADFVGETQGWAKDWTAGTVLSTDDDNLIVTQDWGLSDQFAITASAADINIDTSKPVTFKVKLFLPQDYAAESGIYFKVYTKHGDSWAWGQTNDVSADAFTPGAWNEIVFENVDWSSFGELKALGLQFGGITSSHAEPITIDYIRAEQEGLIPVELDTLLNMSFTEESDADAWTLDYAEGGFTAEVLANAKLHGFGVVPYGWMAWSWKGNGEATKGLDMSTSEDTVELTTRGNEIVNGPNGIKASAVPAGFGQ</sequence>
<evidence type="ECO:0000259" key="4">
    <source>
        <dbReference type="Pfam" id="PF21253"/>
    </source>
</evidence>
<dbReference type="Gene3D" id="3.20.20.80">
    <property type="entry name" value="Glycosidases"/>
    <property type="match status" value="2"/>
</dbReference>
<dbReference type="STRING" id="1799789.AX660_19785"/>
<feature type="domain" description="Mannanase galactose-binding" evidence="4">
    <location>
        <begin position="464"/>
        <end position="593"/>
    </location>
</feature>
<dbReference type="Pfam" id="PF21253">
    <property type="entry name" value="Mann_GBD_bact"/>
    <property type="match status" value="1"/>
</dbReference>
<organism evidence="5 6">
    <name type="scientific">Paraglaciecola hydrolytica</name>
    <dbReference type="NCBI Taxonomy" id="1799789"/>
    <lineage>
        <taxon>Bacteria</taxon>
        <taxon>Pseudomonadati</taxon>
        <taxon>Pseudomonadota</taxon>
        <taxon>Gammaproteobacteria</taxon>
        <taxon>Alteromonadales</taxon>
        <taxon>Alteromonadaceae</taxon>
        <taxon>Paraglaciecola</taxon>
    </lineage>
</organism>
<comment type="caution">
    <text evidence="5">The sequence shown here is derived from an EMBL/GenBank/DDBJ whole genome shotgun (WGS) entry which is preliminary data.</text>
</comment>
<dbReference type="InterPro" id="IPR001547">
    <property type="entry name" value="Glyco_hydro_5"/>
</dbReference>
<dbReference type="SUPFAM" id="SSF51445">
    <property type="entry name" value="(Trans)glycosidases"/>
    <property type="match status" value="1"/>
</dbReference>
<reference evidence="6" key="1">
    <citation type="submission" date="2016-02" db="EMBL/GenBank/DDBJ databases">
        <authorList>
            <person name="Schultz-Johansen M."/>
            <person name="Glaring M.A."/>
            <person name="Bech P.K."/>
            <person name="Stougaard P."/>
        </authorList>
    </citation>
    <scope>NUCLEOTIDE SEQUENCE [LARGE SCALE GENOMIC DNA]</scope>
    <source>
        <strain evidence="6">S66</strain>
    </source>
</reference>
<evidence type="ECO:0000256" key="1">
    <source>
        <dbReference type="ARBA" id="ARBA00022801"/>
    </source>
</evidence>
<keyword evidence="1" id="KW-0378">Hydrolase</keyword>
<proteinExistence type="predicted"/>
<dbReference type="Proteomes" id="UP000070299">
    <property type="component" value="Unassembled WGS sequence"/>
</dbReference>
<dbReference type="InterPro" id="IPR017853">
    <property type="entry name" value="GH"/>
</dbReference>
<evidence type="ECO:0000259" key="3">
    <source>
        <dbReference type="Pfam" id="PF00150"/>
    </source>
</evidence>
<dbReference type="AlphaFoldDB" id="A0A148KNC1"/>